<keyword evidence="1" id="KW-1133">Transmembrane helix</keyword>
<evidence type="ECO:0000256" key="1">
    <source>
        <dbReference type="SAM" id="Phobius"/>
    </source>
</evidence>
<dbReference type="eggNOG" id="arCOG05398">
    <property type="taxonomic scope" value="Archaea"/>
</dbReference>
<dbReference type="AlphaFoldDB" id="F0QY53"/>
<keyword evidence="4" id="KW-1185">Reference proteome</keyword>
<protein>
    <submittedName>
        <fullName evidence="3">Glycosyl transferase family 2</fullName>
    </submittedName>
</protein>
<dbReference type="Gene3D" id="3.90.550.10">
    <property type="entry name" value="Spore Coat Polysaccharide Biosynthesis Protein SpsA, Chain A"/>
    <property type="match status" value="1"/>
</dbReference>
<dbReference type="KEGG" id="vmo:VMUT_1085"/>
<dbReference type="InterPro" id="IPR001173">
    <property type="entry name" value="Glyco_trans_2-like"/>
</dbReference>
<dbReference type="STRING" id="985053.VMUT_1085"/>
<organism evidence="3 4">
    <name type="scientific">Vulcanisaeta moutnovskia (strain 768-28)</name>
    <dbReference type="NCBI Taxonomy" id="985053"/>
    <lineage>
        <taxon>Archaea</taxon>
        <taxon>Thermoproteota</taxon>
        <taxon>Thermoprotei</taxon>
        <taxon>Thermoproteales</taxon>
        <taxon>Thermoproteaceae</taxon>
        <taxon>Vulcanisaeta</taxon>
    </lineage>
</organism>
<keyword evidence="1" id="KW-0812">Transmembrane</keyword>
<keyword evidence="1" id="KW-0472">Membrane</keyword>
<dbReference type="GO" id="GO:0016740">
    <property type="term" value="F:transferase activity"/>
    <property type="evidence" value="ECO:0007669"/>
    <property type="project" value="UniProtKB-KW"/>
</dbReference>
<dbReference type="Pfam" id="PF00535">
    <property type="entry name" value="Glycos_transf_2"/>
    <property type="match status" value="1"/>
</dbReference>
<dbReference type="EMBL" id="CP002529">
    <property type="protein sequence ID" value="ADY01290.1"/>
    <property type="molecule type" value="Genomic_DNA"/>
</dbReference>
<dbReference type="InterPro" id="IPR029044">
    <property type="entry name" value="Nucleotide-diphossugar_trans"/>
</dbReference>
<gene>
    <name evidence="3" type="ordered locus">VMUT_1085</name>
</gene>
<keyword evidence="3" id="KW-0808">Transferase</keyword>
<evidence type="ECO:0000313" key="4">
    <source>
        <dbReference type="Proteomes" id="UP000007485"/>
    </source>
</evidence>
<feature type="transmembrane region" description="Helical" evidence="1">
    <location>
        <begin position="298"/>
        <end position="318"/>
    </location>
</feature>
<dbReference type="PROSITE" id="PS50006">
    <property type="entry name" value="FHA_DOMAIN"/>
    <property type="match status" value="1"/>
</dbReference>
<sequence>MILSKLGSSKEFVLQVLISRDVNRIDVAFVGTVYNNAPFIETSLRSIFRVIKNLPEINFEFVIVDSFSADGTYENLLRLFNEFRKLGNLKRAVIIRFSCTRGVGRRLAVSISRARYIIPIDLDTLYDDYLLSRVISEAIMMNLDKCIVFANPGLHIMCPKDIIMSVGNYRDLNYGEDIELLARIFSIYSNKALSLPIRLAYDLRVVDSGVMKDRERRYSGSLFKHVVRKMRNMVDRYLAYGYDLEKLVREHYLLYKNNIFALVVNVLMHLFVIIPLSKTRGIRSKLRIPLSNYLYVDLMTYLLMIDPALFGISIDKVIDYFKDFSSTKEFKYISRFYSNINSISYNNKYVWKV</sequence>
<dbReference type="HOGENOM" id="CLU_870453_0_0_2"/>
<evidence type="ECO:0000313" key="3">
    <source>
        <dbReference type="EMBL" id="ADY01290.1"/>
    </source>
</evidence>
<proteinExistence type="predicted"/>
<dbReference type="SUPFAM" id="SSF53448">
    <property type="entry name" value="Nucleotide-diphospho-sugar transferases"/>
    <property type="match status" value="1"/>
</dbReference>
<accession>F0QY53</accession>
<reference evidence="3 4" key="1">
    <citation type="journal article" date="2011" name="J. Bacteriol.">
        <title>Complete genome sequence of 'Vulcanisaeta moutnovskia' strain 768-28, a novel member of the hyperthermophilic crenarchaeal genus vulcanisaeta.</title>
        <authorList>
            <person name="Gumerov V.M."/>
            <person name="Mardanov A.V."/>
            <person name="Beletsky A.V."/>
            <person name="Prokofeva M.I."/>
            <person name="Bonch-Osmolovskaya E.A."/>
            <person name="Ravin N.V."/>
            <person name="Skryabin K.G."/>
        </authorList>
    </citation>
    <scope>NUCLEOTIDE SEQUENCE [LARGE SCALE GENOMIC DNA]</scope>
    <source>
        <strain evidence="3 4">768-28</strain>
    </source>
</reference>
<dbReference type="InterPro" id="IPR000253">
    <property type="entry name" value="FHA_dom"/>
</dbReference>
<evidence type="ECO:0000259" key="2">
    <source>
        <dbReference type="PROSITE" id="PS50006"/>
    </source>
</evidence>
<feature type="domain" description="FHA" evidence="2">
    <location>
        <begin position="16"/>
        <end position="79"/>
    </location>
</feature>
<dbReference type="CDD" id="cd00761">
    <property type="entry name" value="Glyco_tranf_GTA_type"/>
    <property type="match status" value="1"/>
</dbReference>
<name>F0QY53_VULM7</name>
<dbReference type="Proteomes" id="UP000007485">
    <property type="component" value="Chromosome"/>
</dbReference>
<feature type="transmembrane region" description="Helical" evidence="1">
    <location>
        <begin position="259"/>
        <end position="278"/>
    </location>
</feature>